<keyword evidence="9 10" id="KW-0472">Membrane</keyword>
<evidence type="ECO:0000256" key="4">
    <source>
        <dbReference type="ARBA" id="ARBA00022676"/>
    </source>
</evidence>
<feature type="transmembrane region" description="Helical" evidence="10">
    <location>
        <begin position="269"/>
        <end position="289"/>
    </location>
</feature>
<dbReference type="PANTHER" id="PTHR12468:SF2">
    <property type="entry name" value="GPI MANNOSYLTRANSFERASE 2"/>
    <property type="match status" value="1"/>
</dbReference>
<name>A0A1H2WQW5_9BACL</name>
<feature type="transmembrane region" description="Helical" evidence="10">
    <location>
        <begin position="296"/>
        <end position="322"/>
    </location>
</feature>
<accession>A0A1H2WQW5</accession>
<keyword evidence="7" id="KW-0256">Endoplasmic reticulum</keyword>
<feature type="transmembrane region" description="Helical" evidence="10">
    <location>
        <begin position="360"/>
        <end position="383"/>
    </location>
</feature>
<evidence type="ECO:0000256" key="2">
    <source>
        <dbReference type="ARBA" id="ARBA00004687"/>
    </source>
</evidence>
<dbReference type="GO" id="GO:0016020">
    <property type="term" value="C:membrane"/>
    <property type="evidence" value="ECO:0007669"/>
    <property type="project" value="GOC"/>
</dbReference>
<evidence type="ECO:0000313" key="12">
    <source>
        <dbReference type="Proteomes" id="UP000182589"/>
    </source>
</evidence>
<evidence type="ECO:0000313" key="11">
    <source>
        <dbReference type="EMBL" id="SDW82369.1"/>
    </source>
</evidence>
<evidence type="ECO:0000256" key="7">
    <source>
        <dbReference type="ARBA" id="ARBA00022824"/>
    </source>
</evidence>
<dbReference type="AlphaFoldDB" id="A0A1H2WQW5"/>
<evidence type="ECO:0000256" key="5">
    <source>
        <dbReference type="ARBA" id="ARBA00022679"/>
    </source>
</evidence>
<dbReference type="InterPro" id="IPR007315">
    <property type="entry name" value="PIG-V/Gpi18"/>
</dbReference>
<sequence>MTKRFIEAVSLYAISKAIMLAGSILALKSAAIPLSKLLYFAVVYSSYHDDATWYSAISSFGYIREEAPFWPGWPLLVTGVHILTGTSVVTSGIVLANCLQIIDIGLILELFRKLLGSETGKIAGILWAVYPMSVFLSSDYTEPLFILGMIGTMLFLHDRRYWEAGIFAGIATITRNSGVLLVIPIGYSIWSDYRTHGRVRLKSYLPFLSIIVSFVGYCIYLWFKFDSPVLWSTMEKLWGRQFEWPWITLIKGVWVLPHVWRSSGGYGHVYYALQYGSVFLALASLPTVWRRLPRSWFWLLMAQIVLPLCDPGIGAQAITGYTKHITDYFFSFDRFTLTMIPVFAALALRLREINFIKPKWIYTVYATGTALCTNVALTLHMFIG</sequence>
<dbReference type="GO" id="GO:0006506">
    <property type="term" value="P:GPI anchor biosynthetic process"/>
    <property type="evidence" value="ECO:0007669"/>
    <property type="project" value="UniProtKB-UniPathway"/>
</dbReference>
<keyword evidence="8 10" id="KW-1133">Transmembrane helix</keyword>
<feature type="transmembrane region" description="Helical" evidence="10">
    <location>
        <begin position="161"/>
        <end position="183"/>
    </location>
</feature>
<dbReference type="PANTHER" id="PTHR12468">
    <property type="entry name" value="GPI MANNOSYLTRANSFERASE 2"/>
    <property type="match status" value="1"/>
</dbReference>
<keyword evidence="3" id="KW-0337">GPI-anchor biosynthesis</keyword>
<comment type="subcellular location">
    <subcellularLocation>
        <location evidence="1">Endoplasmic reticulum membrane</location>
        <topology evidence="1">Multi-pass membrane protein</topology>
    </subcellularLocation>
</comment>
<evidence type="ECO:0000256" key="9">
    <source>
        <dbReference type="ARBA" id="ARBA00023136"/>
    </source>
</evidence>
<comment type="pathway">
    <text evidence="2">Glycolipid biosynthesis; glycosylphosphatidylinositol-anchor biosynthesis.</text>
</comment>
<keyword evidence="6 10" id="KW-0812">Transmembrane</keyword>
<dbReference type="GO" id="GO:0000009">
    <property type="term" value="F:alpha-1,6-mannosyltransferase activity"/>
    <property type="evidence" value="ECO:0007669"/>
    <property type="project" value="InterPro"/>
</dbReference>
<gene>
    <name evidence="11" type="ORF">SAMN04489725_11621</name>
</gene>
<dbReference type="GO" id="GO:0004376">
    <property type="term" value="F:GPI mannosyltransferase activity"/>
    <property type="evidence" value="ECO:0007669"/>
    <property type="project" value="InterPro"/>
</dbReference>
<keyword evidence="5 11" id="KW-0808">Transferase</keyword>
<reference evidence="12" key="1">
    <citation type="submission" date="2016-10" db="EMBL/GenBank/DDBJ databases">
        <authorList>
            <person name="Varghese N."/>
        </authorList>
    </citation>
    <scope>NUCLEOTIDE SEQUENCE [LARGE SCALE GENOMIC DNA]</scope>
    <source>
        <strain evidence="12">DSM 12489</strain>
    </source>
</reference>
<protein>
    <submittedName>
        <fullName evidence="11">Dolichyl-phosphate-mannose-protein mannosyltransferase</fullName>
    </submittedName>
</protein>
<feature type="transmembrane region" description="Helical" evidence="10">
    <location>
        <begin position="328"/>
        <end position="348"/>
    </location>
</feature>
<evidence type="ECO:0000256" key="10">
    <source>
        <dbReference type="SAM" id="Phobius"/>
    </source>
</evidence>
<dbReference type="EMBL" id="FNOJ01000016">
    <property type="protein sequence ID" value="SDW82369.1"/>
    <property type="molecule type" value="Genomic_DNA"/>
</dbReference>
<feature type="transmembrane region" description="Helical" evidence="10">
    <location>
        <begin position="204"/>
        <end position="223"/>
    </location>
</feature>
<dbReference type="RefSeq" id="WP_074693501.1">
    <property type="nucleotide sequence ID" value="NZ_FNOJ01000016.1"/>
</dbReference>
<keyword evidence="12" id="KW-1185">Reference proteome</keyword>
<dbReference type="STRING" id="89784.SAMN04489725_11621"/>
<evidence type="ECO:0000256" key="6">
    <source>
        <dbReference type="ARBA" id="ARBA00022692"/>
    </source>
</evidence>
<evidence type="ECO:0000256" key="8">
    <source>
        <dbReference type="ARBA" id="ARBA00022989"/>
    </source>
</evidence>
<organism evidence="11 12">
    <name type="scientific">Alicyclobacillus hesperidum</name>
    <dbReference type="NCBI Taxonomy" id="89784"/>
    <lineage>
        <taxon>Bacteria</taxon>
        <taxon>Bacillati</taxon>
        <taxon>Bacillota</taxon>
        <taxon>Bacilli</taxon>
        <taxon>Bacillales</taxon>
        <taxon>Alicyclobacillaceae</taxon>
        <taxon>Alicyclobacillus</taxon>
    </lineage>
</organism>
<dbReference type="UniPathway" id="UPA00196"/>
<evidence type="ECO:0000256" key="1">
    <source>
        <dbReference type="ARBA" id="ARBA00004477"/>
    </source>
</evidence>
<keyword evidence="4 11" id="KW-0328">Glycosyltransferase</keyword>
<feature type="transmembrane region" description="Helical" evidence="10">
    <location>
        <begin position="80"/>
        <end position="102"/>
    </location>
</feature>
<evidence type="ECO:0000256" key="3">
    <source>
        <dbReference type="ARBA" id="ARBA00022502"/>
    </source>
</evidence>
<dbReference type="Proteomes" id="UP000182589">
    <property type="component" value="Unassembled WGS sequence"/>
</dbReference>
<dbReference type="GO" id="GO:0031501">
    <property type="term" value="C:mannosyltransferase complex"/>
    <property type="evidence" value="ECO:0007669"/>
    <property type="project" value="TreeGrafter"/>
</dbReference>
<dbReference type="Pfam" id="PF04188">
    <property type="entry name" value="Mannosyl_trans2"/>
    <property type="match status" value="1"/>
</dbReference>
<proteinExistence type="predicted"/>